<sequence>MASILGVLGLRGTVQPEDTTLNHDNIIDPVPSTDSEAVTLPESIALTSEVEEPTLDSPQRVSKLGKRRRSDGLYNYTIQVVCNTGESFDIHQGLLMDRSEEFARRTECSDPEVVSGVFKIDHDFNTVHAMKEFLYKKELPSSDDYGTDKEDEEKDDDDFDDESFDQRATSIRAIKKRRTASNDKIDTMTSESDISHLHGDIVLSLTKLIVLAEALKMQELCEAAADALIHKLAWQIDTPVDALIYAHDNTSATSVVRQILLVYSAKYMSSDEQETIVAAGLPRELVSDLLFALVDFVERGGKEKDWLEYATGKNLGRPLP</sequence>
<accession>A0A6H0Y1V8</accession>
<dbReference type="Gene3D" id="3.30.710.10">
    <property type="entry name" value="Potassium Channel Kv1.1, Chain A"/>
    <property type="match status" value="1"/>
</dbReference>
<keyword evidence="3" id="KW-1185">Reference proteome</keyword>
<dbReference type="AlphaFoldDB" id="A0A6H0Y1V8"/>
<evidence type="ECO:0000313" key="2">
    <source>
        <dbReference type="EMBL" id="QIX01003.1"/>
    </source>
</evidence>
<evidence type="ECO:0000313" key="3">
    <source>
        <dbReference type="Proteomes" id="UP000503462"/>
    </source>
</evidence>
<name>A0A6H0Y1V8_9PEZI</name>
<dbReference type="Proteomes" id="UP000503462">
    <property type="component" value="Chromosome 4"/>
</dbReference>
<gene>
    <name evidence="2" type="ORF">AMS68_006520</name>
</gene>
<evidence type="ECO:0008006" key="4">
    <source>
        <dbReference type="Google" id="ProtNLM"/>
    </source>
</evidence>
<dbReference type="InterPro" id="IPR011333">
    <property type="entry name" value="SKP1/BTB/POZ_sf"/>
</dbReference>
<evidence type="ECO:0000256" key="1">
    <source>
        <dbReference type="SAM" id="MobiDB-lite"/>
    </source>
</evidence>
<proteinExistence type="predicted"/>
<feature type="compositionally biased region" description="Acidic residues" evidence="1">
    <location>
        <begin position="149"/>
        <end position="162"/>
    </location>
</feature>
<protein>
    <recommendedName>
        <fullName evidence="4">BTB domain-containing protein</fullName>
    </recommendedName>
</protein>
<feature type="region of interest" description="Disordered" evidence="1">
    <location>
        <begin position="142"/>
        <end position="162"/>
    </location>
</feature>
<reference evidence="2 3" key="1">
    <citation type="journal article" date="2016" name="Sci. Rep.">
        <title>Peltaster fructicola genome reveals evolution from an invasive phytopathogen to an ectophytic parasite.</title>
        <authorList>
            <person name="Xu C."/>
            <person name="Chen H."/>
            <person name="Gleason M.L."/>
            <person name="Xu J.R."/>
            <person name="Liu H."/>
            <person name="Zhang R."/>
            <person name="Sun G."/>
        </authorList>
    </citation>
    <scope>NUCLEOTIDE SEQUENCE [LARGE SCALE GENOMIC DNA]</scope>
    <source>
        <strain evidence="2 3">LNHT1506</strain>
    </source>
</reference>
<organism evidence="2 3">
    <name type="scientific">Peltaster fructicola</name>
    <dbReference type="NCBI Taxonomy" id="286661"/>
    <lineage>
        <taxon>Eukaryota</taxon>
        <taxon>Fungi</taxon>
        <taxon>Dikarya</taxon>
        <taxon>Ascomycota</taxon>
        <taxon>Pezizomycotina</taxon>
        <taxon>Dothideomycetes</taxon>
        <taxon>Dothideomycetes incertae sedis</taxon>
        <taxon>Peltaster</taxon>
    </lineage>
</organism>
<dbReference type="EMBL" id="CP051142">
    <property type="protein sequence ID" value="QIX01003.1"/>
    <property type="molecule type" value="Genomic_DNA"/>
</dbReference>